<evidence type="ECO:0000256" key="4">
    <source>
        <dbReference type="SAM" id="MobiDB-lite"/>
    </source>
</evidence>
<proteinExistence type="predicted"/>
<comment type="subcellular location">
    <subcellularLocation>
        <location evidence="1">Nucleus</location>
    </subcellularLocation>
</comment>
<comment type="caution">
    <text evidence="5">The sequence shown here is derived from an EMBL/GenBank/DDBJ whole genome shotgun (WGS) entry which is preliminary data.</text>
</comment>
<gene>
    <name evidence="5" type="ORF">PLOB_00019766</name>
</gene>
<feature type="region of interest" description="Disordered" evidence="4">
    <location>
        <begin position="1312"/>
        <end position="1355"/>
    </location>
</feature>
<feature type="compositionally biased region" description="Polar residues" evidence="4">
    <location>
        <begin position="1864"/>
        <end position="1885"/>
    </location>
</feature>
<protein>
    <recommendedName>
        <fullName evidence="7">Calcineurin-binding protein cabin-1</fullName>
    </recommendedName>
</protein>
<feature type="region of interest" description="Disordered" evidence="4">
    <location>
        <begin position="333"/>
        <end position="362"/>
    </location>
</feature>
<feature type="compositionally biased region" description="Low complexity" evidence="4">
    <location>
        <begin position="410"/>
        <end position="429"/>
    </location>
</feature>
<feature type="repeat" description="TPR" evidence="3">
    <location>
        <begin position="85"/>
        <end position="118"/>
    </location>
</feature>
<dbReference type="Gene3D" id="1.25.40.10">
    <property type="entry name" value="Tetratricopeptide repeat domain"/>
    <property type="match status" value="2"/>
</dbReference>
<feature type="compositionally biased region" description="Basic and acidic residues" evidence="4">
    <location>
        <begin position="1422"/>
        <end position="1460"/>
    </location>
</feature>
<feature type="region of interest" description="Disordered" evidence="4">
    <location>
        <begin position="1284"/>
        <end position="1303"/>
    </location>
</feature>
<dbReference type="InterPro" id="IPR033053">
    <property type="entry name" value="Hir3/CABIN1"/>
</dbReference>
<feature type="compositionally biased region" description="Basic and acidic residues" evidence="4">
    <location>
        <begin position="1512"/>
        <end position="1530"/>
    </location>
</feature>
<keyword evidence="2" id="KW-0539">Nucleus</keyword>
<evidence type="ECO:0000313" key="6">
    <source>
        <dbReference type="Proteomes" id="UP001159405"/>
    </source>
</evidence>
<dbReference type="SUPFAM" id="SSF48452">
    <property type="entry name" value="TPR-like"/>
    <property type="match status" value="2"/>
</dbReference>
<feature type="compositionally biased region" description="Acidic residues" evidence="4">
    <location>
        <begin position="10"/>
        <end position="19"/>
    </location>
</feature>
<feature type="region of interest" description="Disordered" evidence="4">
    <location>
        <begin position="401"/>
        <end position="439"/>
    </location>
</feature>
<sequence length="1974" mass="221448">MIRLCALNDDSSEESEPEPTQESLKQAKESEALELYNKGLALQQRGDYSAAEEAYDKLLNSALVKEAPPPDEESGVVEPGHVLKYSAYKNLASLAEKRGQWEKSIDAYLQAVALDDSDVTVWYHLGVVAMKTFDLCLARHSFEEGLKCNSKHWPCLDLLCTVLYAVGDYYTCLVMISKAFDRDEEYPKGLALKNQIFSEEPALRRETQHLRSLFMCSLMNDEEDQREEIKFVKEALHLREERLKLVEADRAMPPSYSPVKPLTSHTWASLGECFIALYDHLTSQDNPQPLGRRVDLEEYYKAIVTPDMSMSYRASVVKVPDYSSSSFSTEGFSVYKNTQSGDSDEKSKKGTKRKKPPPAAIENDFLPKRRSARVRTNKKKEEEINYQELIMSFAPSLLRPSVSVDDESSQDSLGEGSQLSQKGGQLQTSDGKISEGNRNAYDEVISGQAETLDILTFVKENMENGGIIDLMNQYGICLAAQNNKKWPSALADVFLKVYQRMRKHVILPSEFCDDQDELYRTRMAKLVLVANELTLDKLLTAKSKSSSSLSPASSPRGGGSVVSPLRGSGFSSQYLATDIEYLHRISCDQTIHGDFTFEMAIRVNWMRARHLMLQGQMDYAMMYLDRTSKFLTLKVNSIQGPTTVKLVNCKVDNLITLDQVQKKLESLQRCQSLEEVHRLYESGHYEDVVQLLMPTLYQPQPKTKVSELGMSIPERPAQLLLLQDSLIKLKDYEQCLTCSEVALNEAVSQMSPCEAWSTTLSRLFACIDRSILECKDVLDKISQDKLNRLTHNIVKVLEASMNSSESSSEPPLATAKPWVILYRIIKHQEKNAELEDKTTKTSDPIAPPSIDSPVPEPTSNNNVNSSSVISDVPVKNLSPSLKFLRTAHEHLGRRGWCCNNEGAFLLLKVEVLTKELAKPVVNAREELVRDLEQCFLCLYGHPSKKAKARGLLEHNSSQLPLTWSNSVVVFDYFKPPELPTFDSKANTISAEVQNLLRRITMVIPQQELEAISFESVQSFIEGGDEPVPKLPDHLIGVKRPVISEIFYLLADFYFKNKEFSKALKFYMHDVSVQPDRADTWAAMALARKSRLENKLNACEPKSEGPIQKLAVSALRCFKRALEIDGSNSSLWEEYGTLCYVLYSHASRQLNQFDKDEMSSDSRAALVQRRDEMLLLSERCFTSALGIEDGEAWLHHYILGKISEKLQKPPGIYLEHYQKSAKYLDDDISSYPRKISYYSPPDHSLEALEIYFRIHVSVLKLLFSKYPDVDVSVLEEHLQRALQGPFHHPEFDSDTGPGTVYRTESTTSESFLSNVFEDSKHGDTKASKSVSGADTVTLSEPTHKEDLSSSNAKSDVTETIKYGAAETTESSKASSPAPIPMEVEMSVPSNDVSSVEQTPDSSQAPSALVSEVKGLGTYQAAIDDSKKNTAEEKCKENKEAKSSEPNELSENKFSKPSKEENSNANVIKLEETTLFQEETEKSETPEVEKLASDEKPHETTEVLVDSTDTEMATEEKDFKEEVDTKSEKMEIDTVSTATTENIKAGESTETPSNPATSTADSESSPAQCPQAVKNKRPPLTAEQQAKKKELMDRCIYALGYCLRRFPQHHKSRYRLAYVYYYSPEHKETSASRDLLFGSSTRQIKKFNFPHQGVFNEKSKTNLFSAFWRIPEEDIDRPGCFCTHTYKSVALLLEVLCELNEWDTLILTHNLLYRTPEQGKKYLRDNERHYLARKAFEYSLKIIKARVSDQDPKAGISSLSQLVMDVYECWKTAQKYEPSVKVTEGLLTQAFEMFVASKSTSGESLELMADNSESSSSLLEQALKYCQQYVKPQTSSSNTSILNQPKGSSGTDTGTDLTSGSDTEAAPTTSEQMLSPQRTKNEQNSLVEVTKKEPAKNAEESLKDLPADSLSEEEPIDKTSTEDVSKVGEALPSEEARVSQHSTGDSSTVVRESETIVLVDKDATSNPPERCQLSGE</sequence>
<dbReference type="EMBL" id="CALNXK010000023">
    <property type="protein sequence ID" value="CAH3110970.1"/>
    <property type="molecule type" value="Genomic_DNA"/>
</dbReference>
<feature type="compositionally biased region" description="Low complexity" evidence="4">
    <location>
        <begin position="1845"/>
        <end position="1861"/>
    </location>
</feature>
<evidence type="ECO:0000313" key="5">
    <source>
        <dbReference type="EMBL" id="CAH3110970.1"/>
    </source>
</evidence>
<dbReference type="InterPro" id="IPR011990">
    <property type="entry name" value="TPR-like_helical_dom_sf"/>
</dbReference>
<evidence type="ECO:0008006" key="7">
    <source>
        <dbReference type="Google" id="ProtNLM"/>
    </source>
</evidence>
<feature type="region of interest" description="Disordered" evidence="4">
    <location>
        <begin position="1832"/>
        <end position="1974"/>
    </location>
</feature>
<feature type="compositionally biased region" description="Basic and acidic residues" evidence="4">
    <location>
        <begin position="1316"/>
        <end position="1325"/>
    </location>
</feature>
<feature type="compositionally biased region" description="Low complexity" evidence="4">
    <location>
        <begin position="842"/>
        <end position="868"/>
    </location>
</feature>
<dbReference type="PANTHER" id="PTHR15502">
    <property type="entry name" value="CALCINEURIN-BINDING PROTEIN CABIN 1-RELATED"/>
    <property type="match status" value="1"/>
</dbReference>
<feature type="compositionally biased region" description="Basic and acidic residues" evidence="4">
    <location>
        <begin position="1914"/>
        <end position="1924"/>
    </location>
</feature>
<evidence type="ECO:0000256" key="1">
    <source>
        <dbReference type="ARBA" id="ARBA00004123"/>
    </source>
</evidence>
<dbReference type="PANTHER" id="PTHR15502:SF7">
    <property type="entry name" value="CALCINEURIN-BINDING PROTEIN CABIN-1"/>
    <property type="match status" value="1"/>
</dbReference>
<feature type="region of interest" description="Disordered" evidence="4">
    <location>
        <begin position="1"/>
        <end position="27"/>
    </location>
</feature>
<feature type="region of interest" description="Disordered" evidence="4">
    <location>
        <begin position="832"/>
        <end position="868"/>
    </location>
</feature>
<organism evidence="5 6">
    <name type="scientific">Porites lobata</name>
    <dbReference type="NCBI Taxonomy" id="104759"/>
    <lineage>
        <taxon>Eukaryota</taxon>
        <taxon>Metazoa</taxon>
        <taxon>Cnidaria</taxon>
        <taxon>Anthozoa</taxon>
        <taxon>Hexacorallia</taxon>
        <taxon>Scleractinia</taxon>
        <taxon>Fungiina</taxon>
        <taxon>Poritidae</taxon>
        <taxon>Porites</taxon>
    </lineage>
</organism>
<keyword evidence="6" id="KW-1185">Reference proteome</keyword>
<dbReference type="Pfam" id="PF13181">
    <property type="entry name" value="TPR_8"/>
    <property type="match status" value="1"/>
</dbReference>
<dbReference type="Pfam" id="PF13414">
    <property type="entry name" value="TPR_11"/>
    <property type="match status" value="1"/>
</dbReference>
<dbReference type="Proteomes" id="UP001159405">
    <property type="component" value="Unassembled WGS sequence"/>
</dbReference>
<feature type="compositionally biased region" description="Polar residues" evidence="4">
    <location>
        <begin position="1832"/>
        <end position="1844"/>
    </location>
</feature>
<feature type="region of interest" description="Disordered" evidence="4">
    <location>
        <begin position="1422"/>
        <end position="1583"/>
    </location>
</feature>
<evidence type="ECO:0000256" key="2">
    <source>
        <dbReference type="ARBA" id="ARBA00023242"/>
    </source>
</evidence>
<feature type="compositionally biased region" description="Basic and acidic residues" evidence="4">
    <location>
        <begin position="1477"/>
        <end position="1499"/>
    </location>
</feature>
<feature type="compositionally biased region" description="Polar residues" evidence="4">
    <location>
        <begin position="1937"/>
        <end position="1948"/>
    </location>
</feature>
<feature type="repeat" description="TPR" evidence="3">
    <location>
        <begin position="1043"/>
        <end position="1076"/>
    </location>
</feature>
<feature type="compositionally biased region" description="Polar residues" evidence="4">
    <location>
        <begin position="1532"/>
        <end position="1566"/>
    </location>
</feature>
<feature type="region of interest" description="Disordered" evidence="4">
    <location>
        <begin position="1362"/>
        <end position="1381"/>
    </location>
</feature>
<evidence type="ECO:0000256" key="3">
    <source>
        <dbReference type="PROSITE-ProRule" id="PRU00339"/>
    </source>
</evidence>
<reference evidence="5 6" key="1">
    <citation type="submission" date="2022-05" db="EMBL/GenBank/DDBJ databases">
        <authorList>
            <consortium name="Genoscope - CEA"/>
            <person name="William W."/>
        </authorList>
    </citation>
    <scope>NUCLEOTIDE SEQUENCE [LARGE SCALE GENOMIC DNA]</scope>
</reference>
<name>A0ABN8NIN9_9CNID</name>
<feature type="compositionally biased region" description="Low complexity" evidence="4">
    <location>
        <begin position="1363"/>
        <end position="1375"/>
    </location>
</feature>
<feature type="region of interest" description="Disordered" evidence="4">
    <location>
        <begin position="545"/>
        <end position="564"/>
    </location>
</feature>
<dbReference type="PROSITE" id="PS50005">
    <property type="entry name" value="TPR"/>
    <property type="match status" value="2"/>
</dbReference>
<feature type="compositionally biased region" description="Basic and acidic residues" evidence="4">
    <location>
        <begin position="1887"/>
        <end position="1904"/>
    </location>
</feature>
<dbReference type="InterPro" id="IPR019734">
    <property type="entry name" value="TPR_rpt"/>
</dbReference>
<feature type="compositionally biased region" description="Polar residues" evidence="4">
    <location>
        <begin position="1326"/>
        <end position="1339"/>
    </location>
</feature>
<accession>A0ABN8NIN9</accession>
<keyword evidence="3" id="KW-0802">TPR repeat</keyword>
<feature type="compositionally biased region" description="Basic and acidic residues" evidence="4">
    <location>
        <begin position="1949"/>
        <end position="1961"/>
    </location>
</feature>
<dbReference type="SMART" id="SM00028">
    <property type="entry name" value="TPR"/>
    <property type="match status" value="4"/>
</dbReference>